<dbReference type="InterPro" id="IPR006977">
    <property type="entry name" value="Yip1_dom"/>
</dbReference>
<feature type="transmembrane region" description="Helical" evidence="6">
    <location>
        <begin position="76"/>
        <end position="96"/>
    </location>
</feature>
<feature type="transmembrane region" description="Helical" evidence="6">
    <location>
        <begin position="161"/>
        <end position="181"/>
    </location>
</feature>
<evidence type="ECO:0000256" key="5">
    <source>
        <dbReference type="ARBA" id="ARBA00023136"/>
    </source>
</evidence>
<dbReference type="GO" id="GO:0005802">
    <property type="term" value="C:trans-Golgi network"/>
    <property type="evidence" value="ECO:0007669"/>
    <property type="project" value="TreeGrafter"/>
</dbReference>
<comment type="similarity">
    <text evidence="2 6">Belongs to the YIP1 family.</text>
</comment>
<sequence>MSTTYGSYPQPAPPSASASSSINPPAFHPGIPQAAALDTLDEPVSATLMRDLRAIRTKLAQVLVPRAHSRALLRDWDLWGPLLLCLALAIRLGITAPQDQSAAVFTGIFVIIWFGAAVVALNSTLLGGKVSFYQSVCVLGYCIFPLVLASVVSLFVPYVVFRFVFVGAAFTWSTYASMGFLDNVSLNNRRVLAVYPIFLFYFIIAWMVLISKSLFG</sequence>
<feature type="transmembrane region" description="Helical" evidence="6">
    <location>
        <begin position="102"/>
        <end position="121"/>
    </location>
</feature>
<organism evidence="9 10">
    <name type="scientific">Synchytrium endobioticum</name>
    <dbReference type="NCBI Taxonomy" id="286115"/>
    <lineage>
        <taxon>Eukaryota</taxon>
        <taxon>Fungi</taxon>
        <taxon>Fungi incertae sedis</taxon>
        <taxon>Chytridiomycota</taxon>
        <taxon>Chytridiomycota incertae sedis</taxon>
        <taxon>Chytridiomycetes</taxon>
        <taxon>Synchytriales</taxon>
        <taxon>Synchytriaceae</taxon>
        <taxon>Synchytrium</taxon>
    </lineage>
</organism>
<feature type="region of interest" description="Disordered" evidence="7">
    <location>
        <begin position="1"/>
        <end position="21"/>
    </location>
</feature>
<dbReference type="GO" id="GO:0000139">
    <property type="term" value="C:Golgi membrane"/>
    <property type="evidence" value="ECO:0007669"/>
    <property type="project" value="UniProtKB-SubCell"/>
</dbReference>
<dbReference type="PANTHER" id="PTHR21236">
    <property type="entry name" value="GOLGI MEMBRANE PROTEIN YIP1"/>
    <property type="match status" value="1"/>
</dbReference>
<dbReference type="GO" id="GO:0006888">
    <property type="term" value="P:endoplasmic reticulum to Golgi vesicle-mediated transport"/>
    <property type="evidence" value="ECO:0007669"/>
    <property type="project" value="InterPro"/>
</dbReference>
<keyword evidence="4 6" id="KW-1133">Transmembrane helix</keyword>
<dbReference type="Pfam" id="PF04893">
    <property type="entry name" value="Yip1"/>
    <property type="match status" value="1"/>
</dbReference>
<evidence type="ECO:0000256" key="2">
    <source>
        <dbReference type="ARBA" id="ARBA00010596"/>
    </source>
</evidence>
<dbReference type="VEuPathDB" id="FungiDB:SeMB42_g04294"/>
<dbReference type="AlphaFoldDB" id="A0A507D773"/>
<reference evidence="9 10" key="1">
    <citation type="journal article" date="2019" name="Sci. Rep.">
        <title>Comparative genomics of chytrid fungi reveal insights into the obligate biotrophic and pathogenic lifestyle of Synchytrium endobioticum.</title>
        <authorList>
            <person name="van de Vossenberg B.T.L.H."/>
            <person name="Warris S."/>
            <person name="Nguyen H.D.T."/>
            <person name="van Gent-Pelzer M.P.E."/>
            <person name="Joly D.L."/>
            <person name="van de Geest H.C."/>
            <person name="Bonants P.J.M."/>
            <person name="Smith D.S."/>
            <person name="Levesque C.A."/>
            <person name="van der Lee T.A.J."/>
        </authorList>
    </citation>
    <scope>NUCLEOTIDE SEQUENCE [LARGE SCALE GENOMIC DNA]</scope>
    <source>
        <strain evidence="9 10">LEV6574</strain>
    </source>
</reference>
<feature type="domain" description="Yip1" evidence="8">
    <location>
        <begin position="62"/>
        <end position="207"/>
    </location>
</feature>
<feature type="transmembrane region" description="Helical" evidence="6">
    <location>
        <begin position="133"/>
        <end position="155"/>
    </location>
</feature>
<protein>
    <recommendedName>
        <fullName evidence="6">Protein YIP</fullName>
    </recommendedName>
</protein>
<proteinExistence type="inferred from homology"/>
<comment type="caution">
    <text evidence="9">The sequence shown here is derived from an EMBL/GenBank/DDBJ whole genome shotgun (WGS) entry which is preliminary data.</text>
</comment>
<evidence type="ECO:0000313" key="10">
    <source>
        <dbReference type="Proteomes" id="UP000320475"/>
    </source>
</evidence>
<dbReference type="Proteomes" id="UP000320475">
    <property type="component" value="Unassembled WGS sequence"/>
</dbReference>
<name>A0A507D773_9FUNG</name>
<comment type="subcellular location">
    <subcellularLocation>
        <location evidence="6">Golgi apparatus membrane</location>
        <topology evidence="6">Multi-pass membrane protein</topology>
    </subcellularLocation>
    <subcellularLocation>
        <location evidence="1">Membrane</location>
        <topology evidence="1">Multi-pass membrane protein</topology>
    </subcellularLocation>
</comment>
<dbReference type="PANTHER" id="PTHR21236:SF1">
    <property type="entry name" value="PROTEIN YIPF6"/>
    <property type="match status" value="1"/>
</dbReference>
<evidence type="ECO:0000256" key="1">
    <source>
        <dbReference type="ARBA" id="ARBA00004141"/>
    </source>
</evidence>
<evidence type="ECO:0000259" key="8">
    <source>
        <dbReference type="Pfam" id="PF04893"/>
    </source>
</evidence>
<dbReference type="EMBL" id="QEAM01000080">
    <property type="protein sequence ID" value="TPX47306.1"/>
    <property type="molecule type" value="Genomic_DNA"/>
</dbReference>
<gene>
    <name evidence="9" type="ORF">SeLEV6574_g02730</name>
</gene>
<dbReference type="InterPro" id="IPR045231">
    <property type="entry name" value="Yip1/4-like"/>
</dbReference>
<accession>A0A507D773</accession>
<keyword evidence="3 6" id="KW-0812">Transmembrane</keyword>
<evidence type="ECO:0000313" key="9">
    <source>
        <dbReference type="EMBL" id="TPX47306.1"/>
    </source>
</evidence>
<evidence type="ECO:0000256" key="4">
    <source>
        <dbReference type="ARBA" id="ARBA00022989"/>
    </source>
</evidence>
<evidence type="ECO:0000256" key="6">
    <source>
        <dbReference type="RuleBase" id="RU361264"/>
    </source>
</evidence>
<dbReference type="OrthoDB" id="411251at2759"/>
<feature type="transmembrane region" description="Helical" evidence="6">
    <location>
        <begin position="193"/>
        <end position="215"/>
    </location>
</feature>
<evidence type="ECO:0000256" key="3">
    <source>
        <dbReference type="ARBA" id="ARBA00022692"/>
    </source>
</evidence>
<evidence type="ECO:0000256" key="7">
    <source>
        <dbReference type="SAM" id="MobiDB-lite"/>
    </source>
</evidence>
<keyword evidence="5 6" id="KW-0472">Membrane</keyword>